<organism evidence="1">
    <name type="scientific">invertebrate metagenome</name>
    <dbReference type="NCBI Taxonomy" id="1711999"/>
    <lineage>
        <taxon>unclassified sequences</taxon>
        <taxon>metagenomes</taxon>
        <taxon>organismal metagenomes</taxon>
    </lineage>
</organism>
<reference evidence="1" key="1">
    <citation type="journal article" date="2017" name="Appl. Environ. Microbiol.">
        <title>Molecular characterization of an Endozoicomonas-like organism causing infection in king scallop Pecten maximus L.</title>
        <authorList>
            <person name="Cano I."/>
            <person name="van Aerle R."/>
            <person name="Ross S."/>
            <person name="Verner-Jeffreys D.W."/>
            <person name="Paley R.K."/>
            <person name="Rimmer G."/>
            <person name="Ryder D."/>
            <person name="Hooper P."/>
            <person name="Stone D."/>
            <person name="Feist S.W."/>
        </authorList>
    </citation>
    <scope>NUCLEOTIDE SEQUENCE</scope>
</reference>
<gene>
    <name evidence="1" type="ORF">CI610_02623</name>
</gene>
<dbReference type="EMBL" id="NSIT01000182">
    <property type="protein sequence ID" value="PJE78442.1"/>
    <property type="molecule type" value="Genomic_DNA"/>
</dbReference>
<sequence length="162" mass="18775">MVKKNTCHPRLKIESYFDGKIIGWGYFQNRFGTVKNRFKAILSGSLMNDTLTINEQFTDAKGDDTRRLWSIKIKESNQYEGFSQDIIGSAKGYQSGNHFHWQYSILLPVNGKQWKVNFDDHLYLQEDGILINTATIRKWGITIGTMTFVFIQPHKTLKAIHL</sequence>
<protein>
    <recommendedName>
        <fullName evidence="2">Lipoprotein</fullName>
    </recommendedName>
</protein>
<proteinExistence type="predicted"/>
<dbReference type="AlphaFoldDB" id="A0A2H9T5G2"/>
<accession>A0A2H9T5G2</accession>
<evidence type="ECO:0008006" key="2">
    <source>
        <dbReference type="Google" id="ProtNLM"/>
    </source>
</evidence>
<dbReference type="InterPro" id="IPR024409">
    <property type="entry name" value="DUF3833"/>
</dbReference>
<evidence type="ECO:0000313" key="1">
    <source>
        <dbReference type="EMBL" id="PJE78442.1"/>
    </source>
</evidence>
<dbReference type="Pfam" id="PF12915">
    <property type="entry name" value="DUF3833"/>
    <property type="match status" value="1"/>
</dbReference>
<comment type="caution">
    <text evidence="1">The sequence shown here is derived from an EMBL/GenBank/DDBJ whole genome shotgun (WGS) entry which is preliminary data.</text>
</comment>
<name>A0A2H9T5G2_9ZZZZ</name>